<keyword evidence="6 13" id="KW-0732">Signal</keyword>
<dbReference type="PANTHER" id="PTHR48061:SF12">
    <property type="entry name" value="DISEASE RESISTANCE LIKE PROTEIN"/>
    <property type="match status" value="1"/>
</dbReference>
<dbReference type="PANTHER" id="PTHR48061">
    <property type="entry name" value="LEUCINE-RICH REPEAT RECEPTOR PROTEIN KINASE EMS1-LIKE-RELATED"/>
    <property type="match status" value="1"/>
</dbReference>
<keyword evidence="4" id="KW-0433">Leucine-rich repeat</keyword>
<evidence type="ECO:0000256" key="12">
    <source>
        <dbReference type="SAM" id="Phobius"/>
    </source>
</evidence>
<keyword evidence="3" id="KW-1003">Cell membrane</keyword>
<dbReference type="Proteomes" id="UP001162972">
    <property type="component" value="Chromosome 16"/>
</dbReference>
<evidence type="ECO:0000313" key="16">
    <source>
        <dbReference type="Proteomes" id="UP001162972"/>
    </source>
</evidence>
<dbReference type="GO" id="GO:0005886">
    <property type="term" value="C:plasma membrane"/>
    <property type="evidence" value="ECO:0007669"/>
    <property type="project" value="UniProtKB-SubCell"/>
</dbReference>
<dbReference type="InterPro" id="IPR013210">
    <property type="entry name" value="LRR_N_plant-typ"/>
</dbReference>
<dbReference type="SUPFAM" id="SSF52047">
    <property type="entry name" value="RNI-like"/>
    <property type="match status" value="1"/>
</dbReference>
<evidence type="ECO:0000256" key="3">
    <source>
        <dbReference type="ARBA" id="ARBA00022475"/>
    </source>
</evidence>
<evidence type="ECO:0000256" key="10">
    <source>
        <dbReference type="ARBA" id="ARBA00023170"/>
    </source>
</evidence>
<accession>A0AAD6KMW5</accession>
<evidence type="ECO:0000256" key="5">
    <source>
        <dbReference type="ARBA" id="ARBA00022692"/>
    </source>
</evidence>
<keyword evidence="11" id="KW-0325">Glycoprotein</keyword>
<evidence type="ECO:0000256" key="4">
    <source>
        <dbReference type="ARBA" id="ARBA00022614"/>
    </source>
</evidence>
<evidence type="ECO:0000256" key="6">
    <source>
        <dbReference type="ARBA" id="ARBA00022729"/>
    </source>
</evidence>
<dbReference type="AlphaFoldDB" id="A0AAD6KMW5"/>
<dbReference type="SMART" id="SM00369">
    <property type="entry name" value="LRR_TYP"/>
    <property type="match status" value="7"/>
</dbReference>
<dbReference type="InterPro" id="IPR001611">
    <property type="entry name" value="Leu-rich_rpt"/>
</dbReference>
<evidence type="ECO:0000256" key="2">
    <source>
        <dbReference type="ARBA" id="ARBA00009592"/>
    </source>
</evidence>
<feature type="transmembrane region" description="Helical" evidence="12">
    <location>
        <begin position="514"/>
        <end position="537"/>
    </location>
</feature>
<comment type="similarity">
    <text evidence="2">Belongs to the RLP family.</text>
</comment>
<dbReference type="InterPro" id="IPR046956">
    <property type="entry name" value="RLP23-like"/>
</dbReference>
<keyword evidence="10" id="KW-0675">Receptor</keyword>
<evidence type="ECO:0000313" key="15">
    <source>
        <dbReference type="EMBL" id="KAJ6425182.1"/>
    </source>
</evidence>
<feature type="domain" description="Leucine-rich repeat-containing N-terminal plant-type" evidence="14">
    <location>
        <begin position="38"/>
        <end position="88"/>
    </location>
</feature>
<dbReference type="Pfam" id="PF00560">
    <property type="entry name" value="LRR_1"/>
    <property type="match status" value="3"/>
</dbReference>
<organism evidence="15 16">
    <name type="scientific">Salix udensis</name>
    <dbReference type="NCBI Taxonomy" id="889485"/>
    <lineage>
        <taxon>Eukaryota</taxon>
        <taxon>Viridiplantae</taxon>
        <taxon>Streptophyta</taxon>
        <taxon>Embryophyta</taxon>
        <taxon>Tracheophyta</taxon>
        <taxon>Spermatophyta</taxon>
        <taxon>Magnoliopsida</taxon>
        <taxon>eudicotyledons</taxon>
        <taxon>Gunneridae</taxon>
        <taxon>Pentapetalae</taxon>
        <taxon>rosids</taxon>
        <taxon>fabids</taxon>
        <taxon>Malpighiales</taxon>
        <taxon>Salicaceae</taxon>
        <taxon>Saliceae</taxon>
        <taxon>Salix</taxon>
    </lineage>
</organism>
<comment type="subcellular location">
    <subcellularLocation>
        <location evidence="1">Cell membrane</location>
        <topology evidence="1">Single-pass type I membrane protein</topology>
    </subcellularLocation>
</comment>
<evidence type="ECO:0000256" key="8">
    <source>
        <dbReference type="ARBA" id="ARBA00022989"/>
    </source>
</evidence>
<dbReference type="FunFam" id="3.80.10.10:FF:000041">
    <property type="entry name" value="LRR receptor-like serine/threonine-protein kinase ERECTA"/>
    <property type="match status" value="2"/>
</dbReference>
<evidence type="ECO:0000256" key="9">
    <source>
        <dbReference type="ARBA" id="ARBA00023136"/>
    </source>
</evidence>
<evidence type="ECO:0000259" key="14">
    <source>
        <dbReference type="Pfam" id="PF08263"/>
    </source>
</evidence>
<proteinExistence type="inferred from homology"/>
<feature type="chain" id="PRO_5042163901" description="Leucine-rich repeat-containing N-terminal plant-type domain-containing protein" evidence="13">
    <location>
        <begin position="29"/>
        <end position="555"/>
    </location>
</feature>
<dbReference type="Pfam" id="PF08263">
    <property type="entry name" value="LRRNT_2"/>
    <property type="match status" value="1"/>
</dbReference>
<dbReference type="EMBL" id="JAPFFJ010000006">
    <property type="protein sequence ID" value="KAJ6425182.1"/>
    <property type="molecule type" value="Genomic_DNA"/>
</dbReference>
<comment type="caution">
    <text evidence="15">The sequence shown here is derived from an EMBL/GenBank/DDBJ whole genome shotgun (WGS) entry which is preliminary data.</text>
</comment>
<evidence type="ECO:0000256" key="7">
    <source>
        <dbReference type="ARBA" id="ARBA00022737"/>
    </source>
</evidence>
<evidence type="ECO:0000256" key="11">
    <source>
        <dbReference type="ARBA" id="ARBA00023180"/>
    </source>
</evidence>
<protein>
    <recommendedName>
        <fullName evidence="14">Leucine-rich repeat-containing N-terminal plant-type domain-containing protein</fullName>
    </recommendedName>
</protein>
<evidence type="ECO:0000256" key="13">
    <source>
        <dbReference type="SAM" id="SignalP"/>
    </source>
</evidence>
<keyword evidence="5 12" id="KW-0812">Transmembrane</keyword>
<feature type="signal peptide" evidence="13">
    <location>
        <begin position="1"/>
        <end position="28"/>
    </location>
</feature>
<dbReference type="Pfam" id="PF13855">
    <property type="entry name" value="LRR_8"/>
    <property type="match status" value="1"/>
</dbReference>
<keyword evidence="16" id="KW-1185">Reference proteome</keyword>
<name>A0AAD6KMW5_9ROSI</name>
<sequence length="555" mass="61578">MPSSVRFLTVRMFSLLLLLFFHLRACHSSPSMHPLCHEEESHALMQFKQSLVINESASSDPSAYPKVASWKVDGESRDCCSWDGVECDRDSGHVIGLDLSSSFLYGSIDSNSTLFHLVHLGRLNLAGNNFNNSEIPSEIRNLPRLFDLNLSMSVFSGQIPAEILELSKLVSIDLRWNSLKLQKPGLQHLVEALTNLEVLHLSGVDISAKVPQIMANLSSLSSLFLSHCGLQGEFPLGIFQLPNLRFLSIRSNPHLTGYLPEFKSGSQLENLLLEGTNFSGQLPESIGNLKSLKEFRAAKCYFSGAIPSSLGNLTKLNSLDLSYNSFSGEIPSTFVNLLQLTYLSLSSNNFSGKIPSTFVNLLQLTYLSLSSNNFSGKIPSTFVNLLQLTYLSLSSNNFSEFPSFLHGQNHLEFVELSGNKIEGHIPKWFMNLGTETLWCLDLYGNFLTGFEQSVDILPWNNLRDLELSGNKLEGALPIPPRLCGKPLSRKCGNGEDSLPAAKRDEGSAAYPLEFGWKVVVTGYASGLVIGVILGCVMDTRKYEWLVKNYFARWQR</sequence>
<dbReference type="InterPro" id="IPR003591">
    <property type="entry name" value="Leu-rich_rpt_typical-subtyp"/>
</dbReference>
<dbReference type="InterPro" id="IPR032675">
    <property type="entry name" value="LRR_dom_sf"/>
</dbReference>
<keyword evidence="7" id="KW-0677">Repeat</keyword>
<gene>
    <name evidence="15" type="ORF">OIU84_025871</name>
</gene>
<keyword evidence="8 12" id="KW-1133">Transmembrane helix</keyword>
<reference evidence="15 16" key="1">
    <citation type="journal article" date="2023" name="Int. J. Mol. Sci.">
        <title>De Novo Assembly and Annotation of 11 Diverse Shrub Willow (Salix) Genomes Reveals Novel Gene Organization in Sex-Linked Regions.</title>
        <authorList>
            <person name="Hyden B."/>
            <person name="Feng K."/>
            <person name="Yates T.B."/>
            <person name="Jawdy S."/>
            <person name="Cereghino C."/>
            <person name="Smart L.B."/>
            <person name="Muchero W."/>
        </authorList>
    </citation>
    <scope>NUCLEOTIDE SEQUENCE [LARGE SCALE GENOMIC DNA]</scope>
    <source>
        <tissue evidence="15">Shoot tip</tissue>
    </source>
</reference>
<dbReference type="Gene3D" id="3.80.10.10">
    <property type="entry name" value="Ribonuclease Inhibitor"/>
    <property type="match status" value="3"/>
</dbReference>
<evidence type="ECO:0000256" key="1">
    <source>
        <dbReference type="ARBA" id="ARBA00004251"/>
    </source>
</evidence>
<keyword evidence="9 12" id="KW-0472">Membrane</keyword>